<dbReference type="SUPFAM" id="SSF48403">
    <property type="entry name" value="Ankyrin repeat"/>
    <property type="match status" value="1"/>
</dbReference>
<reference evidence="3 4" key="1">
    <citation type="journal article" date="2018" name="PLoS Genet.">
        <title>Population sequencing reveals clonal diversity and ancestral inbreeding in the grapevine cultivar Chardonnay.</title>
        <authorList>
            <person name="Roach M.J."/>
            <person name="Johnson D.L."/>
            <person name="Bohlmann J."/>
            <person name="van Vuuren H.J."/>
            <person name="Jones S.J."/>
            <person name="Pretorius I.S."/>
            <person name="Schmidt S.A."/>
            <person name="Borneman A.R."/>
        </authorList>
    </citation>
    <scope>NUCLEOTIDE SEQUENCE [LARGE SCALE GENOMIC DNA]</scope>
    <source>
        <strain evidence="4">cv. Chardonnay</strain>
        <tissue evidence="3">Leaf</tissue>
    </source>
</reference>
<dbReference type="EMBL" id="QGNW01000056">
    <property type="protein sequence ID" value="RVX05487.1"/>
    <property type="molecule type" value="Genomic_DNA"/>
</dbReference>
<dbReference type="InterPro" id="IPR036770">
    <property type="entry name" value="Ankyrin_rpt-contain_sf"/>
</dbReference>
<dbReference type="PROSITE" id="PS50297">
    <property type="entry name" value="ANK_REP_REGION"/>
    <property type="match status" value="2"/>
</dbReference>
<dbReference type="Gene3D" id="1.25.40.20">
    <property type="entry name" value="Ankyrin repeat-containing domain"/>
    <property type="match status" value="1"/>
</dbReference>
<name>A0A438J945_VITVI</name>
<dbReference type="AlphaFoldDB" id="A0A438J945"/>
<organism evidence="3 4">
    <name type="scientific">Vitis vinifera</name>
    <name type="common">Grape</name>
    <dbReference type="NCBI Taxonomy" id="29760"/>
    <lineage>
        <taxon>Eukaryota</taxon>
        <taxon>Viridiplantae</taxon>
        <taxon>Streptophyta</taxon>
        <taxon>Embryophyta</taxon>
        <taxon>Tracheophyta</taxon>
        <taxon>Spermatophyta</taxon>
        <taxon>Magnoliopsida</taxon>
        <taxon>eudicotyledons</taxon>
        <taxon>Gunneridae</taxon>
        <taxon>Pentapetalae</taxon>
        <taxon>rosids</taxon>
        <taxon>Vitales</taxon>
        <taxon>Vitaceae</taxon>
        <taxon>Viteae</taxon>
        <taxon>Vitis</taxon>
    </lineage>
</organism>
<keyword evidence="1" id="KW-0040">ANK repeat</keyword>
<feature type="domain" description="PGG" evidence="2">
    <location>
        <begin position="278"/>
        <end position="324"/>
    </location>
</feature>
<evidence type="ECO:0000313" key="3">
    <source>
        <dbReference type="EMBL" id="RVX05487.1"/>
    </source>
</evidence>
<proteinExistence type="predicted"/>
<dbReference type="InterPro" id="IPR002110">
    <property type="entry name" value="Ankyrin_rpt"/>
</dbReference>
<feature type="repeat" description="ANK" evidence="1">
    <location>
        <begin position="70"/>
        <end position="102"/>
    </location>
</feature>
<protein>
    <submittedName>
        <fullName evidence="3">Ankyrin repeat-containing protein BDA1</fullName>
    </submittedName>
</protein>
<comment type="caution">
    <text evidence="3">The sequence shown here is derived from an EMBL/GenBank/DDBJ whole genome shotgun (WGS) entry which is preliminary data.</text>
</comment>
<sequence length="370" mass="40679">METRLSEAAMKGSVDTLMKILQENPLILDRTIVSCISETPLHTAAMLGLLHFVKELLTLKPELAAELDFHGAAPLHLAAAKGHAEVERQLLLADPEICTVRNEDGRTPLHVAAFKGRAEVVSELARVKPVATRVVTDRGETVLHLCVMQNRLEALRALVEAMGGGERRRHDGEIVNWKDSDGNTVLHVAVAKKLLHIWNRLNQLLNVKIINSSIDLPQSIPLQIKFAQFFSPRDLRDMDIEDYLLEPYHKRASLPEIKALASSKSIGKIPAKKHKNTDWLGRKQSALMVVASLLATVAFQAGISPPGGVWQDDLTVDSDGNSVENPRSWSLFECGMSCHKCGEVASASASLVPDLGKSTIKIFKEIILRS</sequence>
<dbReference type="InterPro" id="IPR026961">
    <property type="entry name" value="PGG_dom"/>
</dbReference>
<dbReference type="SMART" id="SM00248">
    <property type="entry name" value="ANK"/>
    <property type="match status" value="5"/>
</dbReference>
<dbReference type="Pfam" id="PF13962">
    <property type="entry name" value="PGG"/>
    <property type="match status" value="1"/>
</dbReference>
<dbReference type="Pfam" id="PF12796">
    <property type="entry name" value="Ank_2"/>
    <property type="match status" value="1"/>
</dbReference>
<dbReference type="Proteomes" id="UP000288805">
    <property type="component" value="Unassembled WGS sequence"/>
</dbReference>
<dbReference type="PANTHER" id="PTHR24128:SF101">
    <property type="entry name" value="ANKYRIN REPEAT-CONTAINING PROTEIN BDA1-LIKE"/>
    <property type="match status" value="1"/>
</dbReference>
<dbReference type="PROSITE" id="PS50088">
    <property type="entry name" value="ANK_REPEAT"/>
    <property type="match status" value="2"/>
</dbReference>
<accession>A0A438J945</accession>
<evidence type="ECO:0000313" key="4">
    <source>
        <dbReference type="Proteomes" id="UP000288805"/>
    </source>
</evidence>
<feature type="repeat" description="ANK" evidence="1">
    <location>
        <begin position="104"/>
        <end position="124"/>
    </location>
</feature>
<evidence type="ECO:0000256" key="1">
    <source>
        <dbReference type="PROSITE-ProRule" id="PRU00023"/>
    </source>
</evidence>
<evidence type="ECO:0000259" key="2">
    <source>
        <dbReference type="Pfam" id="PF13962"/>
    </source>
</evidence>
<gene>
    <name evidence="3" type="primary">BAD1_0</name>
    <name evidence="3" type="ORF">CK203_013576</name>
</gene>
<dbReference type="PANTHER" id="PTHR24128">
    <property type="entry name" value="HOMEOBOX PROTEIN WARIAI"/>
    <property type="match status" value="1"/>
</dbReference>